<name>A0A177CHR1_9PLEO</name>
<gene>
    <name evidence="3" type="ORF">CC84DRAFT_1205847</name>
</gene>
<dbReference type="OrthoDB" id="9451547at2759"/>
<evidence type="ECO:0000313" key="4">
    <source>
        <dbReference type="Proteomes" id="UP000077069"/>
    </source>
</evidence>
<dbReference type="PANTHER" id="PTHR35043:SF8">
    <property type="entry name" value="DUF4220 DOMAIN-CONTAINING PROTEIN"/>
    <property type="match status" value="1"/>
</dbReference>
<dbReference type="STRING" id="1460663.A0A177CHR1"/>
<dbReference type="PANTHER" id="PTHR35043">
    <property type="entry name" value="TRANSCRIPTION FACTOR DOMAIN-CONTAINING PROTEIN"/>
    <property type="match status" value="1"/>
</dbReference>
<proteinExistence type="predicted"/>
<evidence type="ECO:0000313" key="3">
    <source>
        <dbReference type="EMBL" id="OAG06317.1"/>
    </source>
</evidence>
<feature type="transmembrane region" description="Helical" evidence="2">
    <location>
        <begin position="60"/>
        <end position="78"/>
    </location>
</feature>
<evidence type="ECO:0000256" key="1">
    <source>
        <dbReference type="SAM" id="MobiDB-lite"/>
    </source>
</evidence>
<protein>
    <submittedName>
        <fullName evidence="3">Uncharacterized protein</fullName>
    </submittedName>
</protein>
<sequence>MNHTELNARVAWQSGPKKRGGFSILWTGLALIITCTWTTLHLNVPGLYDTSKTQLLRKVKWTFIMVIFPEFVLARAIVELKTALDDDVKMAGQAEQMRRLGWCVHPSRSALWIQRVLKKLNFPLSVAQDSDVRDEEDARSCRAPVMSEGSAMNGDPTTSDRTPGTDNDITDDDLPTHDNVPRTCYRSVENLPARKQNFSFSDQTDAEAAFHPARRNCNDHKCYLWTLTHTVFANMGGLMLPLHDGCEITYTGRFLTSGTPGVAGIPRDNHFTEDDIVDKSNGDGFVRGIWLLQILRLLLDLIARAYQKYPMTPLEIITASFAALSFTTVIVQSKKPLDVRKPLDTKTEALLLSMLTGSTILFSTIHCGAWAYEFPSLVGK</sequence>
<organism evidence="3 4">
    <name type="scientific">Paraphaeosphaeria sporulosa</name>
    <dbReference type="NCBI Taxonomy" id="1460663"/>
    <lineage>
        <taxon>Eukaryota</taxon>
        <taxon>Fungi</taxon>
        <taxon>Dikarya</taxon>
        <taxon>Ascomycota</taxon>
        <taxon>Pezizomycotina</taxon>
        <taxon>Dothideomycetes</taxon>
        <taxon>Pleosporomycetidae</taxon>
        <taxon>Pleosporales</taxon>
        <taxon>Massarineae</taxon>
        <taxon>Didymosphaeriaceae</taxon>
        <taxon>Paraphaeosphaeria</taxon>
    </lineage>
</organism>
<dbReference type="GeneID" id="28765486"/>
<keyword evidence="2" id="KW-1133">Transmembrane helix</keyword>
<evidence type="ECO:0000256" key="2">
    <source>
        <dbReference type="SAM" id="Phobius"/>
    </source>
</evidence>
<dbReference type="EMBL" id="KV441552">
    <property type="protein sequence ID" value="OAG06317.1"/>
    <property type="molecule type" value="Genomic_DNA"/>
</dbReference>
<dbReference type="InParanoid" id="A0A177CHR1"/>
<keyword evidence="2" id="KW-0472">Membrane</keyword>
<feature type="region of interest" description="Disordered" evidence="1">
    <location>
        <begin position="133"/>
        <end position="179"/>
    </location>
</feature>
<dbReference type="Proteomes" id="UP000077069">
    <property type="component" value="Unassembled WGS sequence"/>
</dbReference>
<reference evidence="3 4" key="1">
    <citation type="submission" date="2016-05" db="EMBL/GenBank/DDBJ databases">
        <title>Comparative analysis of secretome profiles of manganese(II)-oxidizing ascomycete fungi.</title>
        <authorList>
            <consortium name="DOE Joint Genome Institute"/>
            <person name="Zeiner C.A."/>
            <person name="Purvine S.O."/>
            <person name="Zink E.M."/>
            <person name="Wu S."/>
            <person name="Pasa-Tolic L."/>
            <person name="Chaput D.L."/>
            <person name="Haridas S."/>
            <person name="Grigoriev I.V."/>
            <person name="Santelli C.M."/>
            <person name="Hansel C.M."/>
        </authorList>
    </citation>
    <scope>NUCLEOTIDE SEQUENCE [LARGE SCALE GENOMIC DNA]</scope>
    <source>
        <strain evidence="3 4">AP3s5-JAC2a</strain>
    </source>
</reference>
<feature type="compositionally biased region" description="Polar residues" evidence="1">
    <location>
        <begin position="155"/>
        <end position="167"/>
    </location>
</feature>
<keyword evidence="4" id="KW-1185">Reference proteome</keyword>
<keyword evidence="2" id="KW-0812">Transmembrane</keyword>
<dbReference type="AlphaFoldDB" id="A0A177CHR1"/>
<dbReference type="RefSeq" id="XP_018036682.1">
    <property type="nucleotide sequence ID" value="XM_018182000.1"/>
</dbReference>
<accession>A0A177CHR1</accession>
<feature type="transmembrane region" description="Helical" evidence="2">
    <location>
        <begin position="21"/>
        <end position="40"/>
    </location>
</feature>
<feature type="transmembrane region" description="Helical" evidence="2">
    <location>
        <begin position="351"/>
        <end position="372"/>
    </location>
</feature>